<gene>
    <name evidence="2" type="ORF">CDAUBV1_LOCUS10072</name>
</gene>
<keyword evidence="1" id="KW-0812">Transmembrane</keyword>
<name>A0AAV2TKM8_CALDB</name>
<protein>
    <recommendedName>
        <fullName evidence="4">Secreted protein</fullName>
    </recommendedName>
</protein>
<dbReference type="Proteomes" id="UP001497525">
    <property type="component" value="Unassembled WGS sequence"/>
</dbReference>
<keyword evidence="1" id="KW-1133">Transmembrane helix</keyword>
<reference evidence="2" key="1">
    <citation type="submission" date="2024-06" db="EMBL/GenBank/DDBJ databases">
        <authorList>
            <person name="Liu X."/>
            <person name="Lenzi L."/>
            <person name="Haldenby T S."/>
            <person name="Uol C."/>
        </authorList>
    </citation>
    <scope>NUCLEOTIDE SEQUENCE</scope>
</reference>
<organism evidence="2 3">
    <name type="scientific">Calicophoron daubneyi</name>
    <name type="common">Rumen fluke</name>
    <name type="synonym">Paramphistomum daubneyi</name>
    <dbReference type="NCBI Taxonomy" id="300641"/>
    <lineage>
        <taxon>Eukaryota</taxon>
        <taxon>Metazoa</taxon>
        <taxon>Spiralia</taxon>
        <taxon>Lophotrochozoa</taxon>
        <taxon>Platyhelminthes</taxon>
        <taxon>Trematoda</taxon>
        <taxon>Digenea</taxon>
        <taxon>Plagiorchiida</taxon>
        <taxon>Pronocephalata</taxon>
        <taxon>Paramphistomoidea</taxon>
        <taxon>Paramphistomidae</taxon>
        <taxon>Calicophoron</taxon>
    </lineage>
</organism>
<comment type="caution">
    <text evidence="2">The sequence shown here is derived from an EMBL/GenBank/DDBJ whole genome shotgun (WGS) entry which is preliminary data.</text>
</comment>
<keyword evidence="1" id="KW-0472">Membrane</keyword>
<evidence type="ECO:0000313" key="3">
    <source>
        <dbReference type="Proteomes" id="UP001497525"/>
    </source>
</evidence>
<dbReference type="AlphaFoldDB" id="A0AAV2TKM8"/>
<proteinExistence type="predicted"/>
<feature type="transmembrane region" description="Helical" evidence="1">
    <location>
        <begin position="12"/>
        <end position="31"/>
    </location>
</feature>
<accession>A0AAV2TKM8</accession>
<evidence type="ECO:0008006" key="4">
    <source>
        <dbReference type="Google" id="ProtNLM"/>
    </source>
</evidence>
<sequence length="99" mass="11350">MVLWFLPITTQISFLLFLFATNLEFLVYSTVSLGNIFKNESGQHGDFFILPLRSRLSRHLCVVSGRRRPAVFNGSAVFNARLFCSCCLRPDEESRYLTP</sequence>
<evidence type="ECO:0000313" key="2">
    <source>
        <dbReference type="EMBL" id="CAL5135967.1"/>
    </source>
</evidence>
<evidence type="ECO:0000256" key="1">
    <source>
        <dbReference type="SAM" id="Phobius"/>
    </source>
</evidence>
<dbReference type="EMBL" id="CAXLJL010000279">
    <property type="protein sequence ID" value="CAL5135967.1"/>
    <property type="molecule type" value="Genomic_DNA"/>
</dbReference>